<evidence type="ECO:0000256" key="5">
    <source>
        <dbReference type="ARBA" id="ARBA00023002"/>
    </source>
</evidence>
<organism evidence="10 11">
    <name type="scientific">Xylaria flabelliformis</name>
    <dbReference type="NCBI Taxonomy" id="2512241"/>
    <lineage>
        <taxon>Eukaryota</taxon>
        <taxon>Fungi</taxon>
        <taxon>Dikarya</taxon>
        <taxon>Ascomycota</taxon>
        <taxon>Pezizomycotina</taxon>
        <taxon>Sordariomycetes</taxon>
        <taxon>Xylariomycetidae</taxon>
        <taxon>Xylariales</taxon>
        <taxon>Xylariaceae</taxon>
        <taxon>Xylaria</taxon>
    </lineage>
</organism>
<keyword evidence="7 9" id="KW-0503">Monooxygenase</keyword>
<dbReference type="OrthoDB" id="2789670at2759"/>
<evidence type="ECO:0000256" key="2">
    <source>
        <dbReference type="ARBA" id="ARBA00010617"/>
    </source>
</evidence>
<dbReference type="GO" id="GO:0020037">
    <property type="term" value="F:heme binding"/>
    <property type="evidence" value="ECO:0007669"/>
    <property type="project" value="InterPro"/>
</dbReference>
<comment type="cofactor">
    <cofactor evidence="1 8">
        <name>heme</name>
        <dbReference type="ChEBI" id="CHEBI:30413"/>
    </cofactor>
</comment>
<dbReference type="PANTHER" id="PTHR46300:SF7">
    <property type="entry name" value="P450, PUTATIVE (EUROFUNG)-RELATED"/>
    <property type="match status" value="1"/>
</dbReference>
<evidence type="ECO:0000256" key="6">
    <source>
        <dbReference type="ARBA" id="ARBA00023004"/>
    </source>
</evidence>
<evidence type="ECO:0000256" key="7">
    <source>
        <dbReference type="ARBA" id="ARBA00023033"/>
    </source>
</evidence>
<dbReference type="InterPro" id="IPR002401">
    <property type="entry name" value="Cyt_P450_E_grp-I"/>
</dbReference>
<dbReference type="PRINTS" id="PR00463">
    <property type="entry name" value="EP450I"/>
</dbReference>
<dbReference type="SUPFAM" id="SSF48264">
    <property type="entry name" value="Cytochrome P450"/>
    <property type="match status" value="1"/>
</dbReference>
<dbReference type="InterPro" id="IPR017972">
    <property type="entry name" value="Cyt_P450_CS"/>
</dbReference>
<evidence type="ECO:0000313" key="11">
    <source>
        <dbReference type="Proteomes" id="UP000319160"/>
    </source>
</evidence>
<dbReference type="GO" id="GO:0005506">
    <property type="term" value="F:iron ion binding"/>
    <property type="evidence" value="ECO:0007669"/>
    <property type="project" value="InterPro"/>
</dbReference>
<keyword evidence="4 8" id="KW-0479">Metal-binding</keyword>
<dbReference type="Proteomes" id="UP000319160">
    <property type="component" value="Unassembled WGS sequence"/>
</dbReference>
<comment type="caution">
    <text evidence="10">The sequence shown here is derived from an EMBL/GenBank/DDBJ whole genome shotgun (WGS) entry which is preliminary data.</text>
</comment>
<proteinExistence type="inferred from homology"/>
<dbReference type="Pfam" id="PF00067">
    <property type="entry name" value="p450"/>
    <property type="match status" value="1"/>
</dbReference>
<dbReference type="InterPro" id="IPR036396">
    <property type="entry name" value="Cyt_P450_sf"/>
</dbReference>
<dbReference type="Gene3D" id="1.10.630.10">
    <property type="entry name" value="Cytochrome P450"/>
    <property type="match status" value="1"/>
</dbReference>
<dbReference type="GO" id="GO:0004497">
    <property type="term" value="F:monooxygenase activity"/>
    <property type="evidence" value="ECO:0007669"/>
    <property type="project" value="UniProtKB-KW"/>
</dbReference>
<evidence type="ECO:0000256" key="3">
    <source>
        <dbReference type="ARBA" id="ARBA00022617"/>
    </source>
</evidence>
<dbReference type="InterPro" id="IPR050364">
    <property type="entry name" value="Cytochrome_P450_fung"/>
</dbReference>
<keyword evidence="11" id="KW-1185">Reference proteome</keyword>
<dbReference type="AlphaFoldDB" id="A0A553HU14"/>
<dbReference type="GO" id="GO:0016705">
    <property type="term" value="F:oxidoreductase activity, acting on paired donors, with incorporation or reduction of molecular oxygen"/>
    <property type="evidence" value="ECO:0007669"/>
    <property type="project" value="InterPro"/>
</dbReference>
<dbReference type="PROSITE" id="PS00086">
    <property type="entry name" value="CYTOCHROME_P450"/>
    <property type="match status" value="1"/>
</dbReference>
<dbReference type="PANTHER" id="PTHR46300">
    <property type="entry name" value="P450, PUTATIVE (EUROFUNG)-RELATED-RELATED"/>
    <property type="match status" value="1"/>
</dbReference>
<dbReference type="EMBL" id="VFLP01000045">
    <property type="protein sequence ID" value="TRX91440.1"/>
    <property type="molecule type" value="Genomic_DNA"/>
</dbReference>
<comment type="similarity">
    <text evidence="2 9">Belongs to the cytochrome P450 family.</text>
</comment>
<accession>A0A553HU14</accession>
<dbReference type="CDD" id="cd11065">
    <property type="entry name" value="CYP64-like"/>
    <property type="match status" value="1"/>
</dbReference>
<evidence type="ECO:0000256" key="9">
    <source>
        <dbReference type="RuleBase" id="RU000461"/>
    </source>
</evidence>
<keyword evidence="3 8" id="KW-0349">Heme</keyword>
<name>A0A553HU14_9PEZI</name>
<evidence type="ECO:0000256" key="4">
    <source>
        <dbReference type="ARBA" id="ARBA00022723"/>
    </source>
</evidence>
<dbReference type="InterPro" id="IPR001128">
    <property type="entry name" value="Cyt_P450"/>
</dbReference>
<evidence type="ECO:0008006" key="12">
    <source>
        <dbReference type="Google" id="ProtNLM"/>
    </source>
</evidence>
<keyword evidence="6 8" id="KW-0408">Iron</keyword>
<dbReference type="STRING" id="2512241.A0A553HU14"/>
<reference evidence="11" key="1">
    <citation type="submission" date="2019-06" db="EMBL/GenBank/DDBJ databases">
        <title>Draft genome sequence of the griseofulvin-producing fungus Xylaria cubensis strain G536.</title>
        <authorList>
            <person name="Mead M.E."/>
            <person name="Raja H.A."/>
            <person name="Steenwyk J.L."/>
            <person name="Knowles S.L."/>
            <person name="Oberlies N.H."/>
            <person name="Rokas A."/>
        </authorList>
    </citation>
    <scope>NUCLEOTIDE SEQUENCE [LARGE SCALE GENOMIC DNA]</scope>
    <source>
        <strain evidence="11">G536</strain>
    </source>
</reference>
<gene>
    <name evidence="10" type="ORF">FHL15_007664</name>
</gene>
<evidence type="ECO:0000313" key="10">
    <source>
        <dbReference type="EMBL" id="TRX91440.1"/>
    </source>
</evidence>
<keyword evidence="5 9" id="KW-0560">Oxidoreductase</keyword>
<evidence type="ECO:0000256" key="1">
    <source>
        <dbReference type="ARBA" id="ARBA00001971"/>
    </source>
</evidence>
<dbReference type="PRINTS" id="PR00385">
    <property type="entry name" value="P450"/>
</dbReference>
<protein>
    <recommendedName>
        <fullName evidence="12">Cytochrome P450</fullName>
    </recommendedName>
</protein>
<evidence type="ECO:0000256" key="8">
    <source>
        <dbReference type="PIRSR" id="PIRSR602401-1"/>
    </source>
</evidence>
<feature type="binding site" description="axial binding residue" evidence="8">
    <location>
        <position position="445"/>
    </location>
    <ligand>
        <name>heme</name>
        <dbReference type="ChEBI" id="CHEBI:30413"/>
    </ligand>
    <ligandPart>
        <name>Fe</name>
        <dbReference type="ChEBI" id="CHEBI:18248"/>
    </ligandPart>
</feature>
<sequence>MAEFIITEMFSSQLVLLIVFLIGIGLVVSNKNKGPLPPGPRGLPILGNIRDLPASGEREWEHWLKHKDAYGPISSVTALGTTIIVLHSRTLAVELLEKQSSLNSSRARLIFGGEIRKHAHLMIGTRSNIEPYKPLQDVEVHRFLFRVLQEPDKLLSHIRTWVTNLPLVRFRTGIDMTEPNSESGAVILKMIYGYTIEAHKPDPLVELAATALDQFSASTVPGAWLVDVIPALRYMPEWMPGAGFKSTAREWRKNLRNVAETPLRFTRKQMSRGKYEKSFVADFCERAGEDLSPEDEYVLKWTALSLYGGGADTTVSTLMTFFLAMMLHPEVQIKAQEEIDRVIGSSRLPTYDDRDQLPYIQAIVTEAWRWHPVAPMGVPHVASADHVFDGYWIPKGAIIVQNIWWFTHDPAVYPNPSTFDPSRYLGSDPAPDPRDDIFGYGRRICPGKHLAESTVWLTIARSLAVFEIGKGLDDNNSEIEPSVSFLPGIISHPGSFQATIKPRSPRHEALIRDVEILHPWEESSAGELEISEL</sequence>